<organism evidence="2 3">
    <name type="scientific">[Clostridium] citroniae WAL-19142</name>
    <dbReference type="NCBI Taxonomy" id="742734"/>
    <lineage>
        <taxon>Bacteria</taxon>
        <taxon>Bacillati</taxon>
        <taxon>Bacillota</taxon>
        <taxon>Clostridia</taxon>
        <taxon>Lachnospirales</taxon>
        <taxon>Lachnospiraceae</taxon>
        <taxon>Enterocloster</taxon>
    </lineage>
</organism>
<dbReference type="EMBL" id="ADLK01000078">
    <property type="protein sequence ID" value="KMW08815.1"/>
    <property type="molecule type" value="Genomic_DNA"/>
</dbReference>
<proteinExistence type="predicted"/>
<dbReference type="RefSeq" id="WP_045094109.1">
    <property type="nucleotide sequence ID" value="NZ_KQ235875.1"/>
</dbReference>
<dbReference type="InterPro" id="IPR025164">
    <property type="entry name" value="Toastrack_DUF4097"/>
</dbReference>
<dbReference type="OrthoDB" id="1936592at2"/>
<evidence type="ECO:0000313" key="2">
    <source>
        <dbReference type="EMBL" id="KMW08815.1"/>
    </source>
</evidence>
<dbReference type="Proteomes" id="UP000037392">
    <property type="component" value="Unassembled WGS sequence"/>
</dbReference>
<reference evidence="2 3" key="1">
    <citation type="submission" date="2011-04" db="EMBL/GenBank/DDBJ databases">
        <title>The Genome Sequence of Clostridium citroniae WAL-19142.</title>
        <authorList>
            <consortium name="The Broad Institute Genome Sequencing Platform"/>
            <person name="Earl A."/>
            <person name="Ward D."/>
            <person name="Feldgarden M."/>
            <person name="Gevers D."/>
            <person name="Warren Y.A."/>
            <person name="Tyrrell K.L."/>
            <person name="Citron D.M."/>
            <person name="Goldstein E.J."/>
            <person name="Daigneault M."/>
            <person name="Allen-Vercoe E."/>
            <person name="Young S.K."/>
            <person name="Zeng Q."/>
            <person name="Gargeya S."/>
            <person name="Fitzgerald M."/>
            <person name="Haas B."/>
            <person name="Abouelleil A."/>
            <person name="Alvarado L."/>
            <person name="Arachchi H.M."/>
            <person name="Berlin A."/>
            <person name="Brown A."/>
            <person name="Chapman S.B."/>
            <person name="Chen Z."/>
            <person name="Dunbar C."/>
            <person name="Freedman E."/>
            <person name="Gearin G."/>
            <person name="Gellesch M."/>
            <person name="Goldberg J."/>
            <person name="Griggs A."/>
            <person name="Gujja S."/>
            <person name="Heilman E.R."/>
            <person name="Heiman D."/>
            <person name="Howarth C."/>
            <person name="Larson L."/>
            <person name="Lui A."/>
            <person name="MacDonald P.J."/>
            <person name="Mehta T."/>
            <person name="Montmayeur A."/>
            <person name="Murphy C."/>
            <person name="Neiman D."/>
            <person name="Pearson M."/>
            <person name="Priest M."/>
            <person name="Roberts A."/>
            <person name="Saif S."/>
            <person name="Shea T."/>
            <person name="Shenoy N."/>
            <person name="Sisk P."/>
            <person name="Stolte C."/>
            <person name="Sykes S."/>
            <person name="White J."/>
            <person name="Yandava C."/>
            <person name="Wortman J."/>
            <person name="Nusbaum C."/>
            <person name="Birren B."/>
        </authorList>
    </citation>
    <scope>NUCLEOTIDE SEQUENCE [LARGE SCALE GENOMIC DNA]</scope>
    <source>
        <strain evidence="2 3">WAL-19142</strain>
    </source>
</reference>
<name>A0A0J9E037_9FIRM</name>
<evidence type="ECO:0000313" key="3">
    <source>
        <dbReference type="Proteomes" id="UP000037392"/>
    </source>
</evidence>
<feature type="domain" description="DUF4097" evidence="1">
    <location>
        <begin position="99"/>
        <end position="244"/>
    </location>
</feature>
<sequence length="280" mass="31366">MKKFTKFCALTGLILLLAGIGITSVSAALGGRFSNRIPRRIWNRIWYYGGGHHWAQWDDWDFTDDDYTDDDYTDDDFTDVSGINGTQQTWANDDFRNARKLDVDVDRGSLRIREAEGISQIEINVTDRFNATQCYMDKETLKIKRDELRHRVDDPRIEVLVPSGYQFDKVSVDMGAAACQISQIHTSKLDIDTGVGAVTFTGTVTGDVELETGVGDVVLNLSGRQSDYNYKIECGVGTIQVGSSHYTMLSHETHVNNNAPYTMELECGVGSILVNFDEHL</sequence>
<dbReference type="GeneID" id="93165435"/>
<dbReference type="AlphaFoldDB" id="A0A0J9E037"/>
<dbReference type="Pfam" id="PF13349">
    <property type="entry name" value="DUF4097"/>
    <property type="match status" value="1"/>
</dbReference>
<gene>
    <name evidence="2" type="ORF">HMPREF9470_00712</name>
</gene>
<comment type="caution">
    <text evidence="2">The sequence shown here is derived from an EMBL/GenBank/DDBJ whole genome shotgun (WGS) entry which is preliminary data.</text>
</comment>
<protein>
    <recommendedName>
        <fullName evidence="1">DUF4097 domain-containing protein</fullName>
    </recommendedName>
</protein>
<accession>A0A0J9E037</accession>
<evidence type="ECO:0000259" key="1">
    <source>
        <dbReference type="Pfam" id="PF13349"/>
    </source>
</evidence>
<dbReference type="PATRIC" id="fig|742734.4.peg.759"/>